<dbReference type="AlphaFoldDB" id="A0A3N4KA87"/>
<dbReference type="Proteomes" id="UP000277580">
    <property type="component" value="Unassembled WGS sequence"/>
</dbReference>
<dbReference type="InParanoid" id="A0A3N4KA87"/>
<sequence length="126" mass="14212">MSCHAHRPRFFPSAVESRVHVPGVEDSDHFSLHPSTHTPREGNSRITSHQSHATPKIPSSIANLRDHPPHHPPPVALETWGRTVKKSTGCIVLFRFFMRGRGKCRVLDVRVLRGYLLDVRSKLRGA</sequence>
<evidence type="ECO:0000313" key="2">
    <source>
        <dbReference type="EMBL" id="RPB07416.1"/>
    </source>
</evidence>
<reference evidence="2 3" key="1">
    <citation type="journal article" date="2018" name="Nat. Ecol. Evol.">
        <title>Pezizomycetes genomes reveal the molecular basis of ectomycorrhizal truffle lifestyle.</title>
        <authorList>
            <person name="Murat C."/>
            <person name="Payen T."/>
            <person name="Noel B."/>
            <person name="Kuo A."/>
            <person name="Morin E."/>
            <person name="Chen J."/>
            <person name="Kohler A."/>
            <person name="Krizsan K."/>
            <person name="Balestrini R."/>
            <person name="Da Silva C."/>
            <person name="Montanini B."/>
            <person name="Hainaut M."/>
            <person name="Levati E."/>
            <person name="Barry K.W."/>
            <person name="Belfiori B."/>
            <person name="Cichocki N."/>
            <person name="Clum A."/>
            <person name="Dockter R.B."/>
            <person name="Fauchery L."/>
            <person name="Guy J."/>
            <person name="Iotti M."/>
            <person name="Le Tacon F."/>
            <person name="Lindquist E.A."/>
            <person name="Lipzen A."/>
            <person name="Malagnac F."/>
            <person name="Mello A."/>
            <person name="Molinier V."/>
            <person name="Miyauchi S."/>
            <person name="Poulain J."/>
            <person name="Riccioni C."/>
            <person name="Rubini A."/>
            <person name="Sitrit Y."/>
            <person name="Splivallo R."/>
            <person name="Traeger S."/>
            <person name="Wang M."/>
            <person name="Zifcakova L."/>
            <person name="Wipf D."/>
            <person name="Zambonelli A."/>
            <person name="Paolocci F."/>
            <person name="Nowrousian M."/>
            <person name="Ottonello S."/>
            <person name="Baldrian P."/>
            <person name="Spatafora J.W."/>
            <person name="Henrissat B."/>
            <person name="Nagy L.G."/>
            <person name="Aury J.M."/>
            <person name="Wincker P."/>
            <person name="Grigoriev I.V."/>
            <person name="Bonfante P."/>
            <person name="Martin F.M."/>
        </authorList>
    </citation>
    <scope>NUCLEOTIDE SEQUENCE [LARGE SCALE GENOMIC DNA]</scope>
    <source>
        <strain evidence="2 3">CCBAS932</strain>
    </source>
</reference>
<feature type="compositionally biased region" description="Polar residues" evidence="1">
    <location>
        <begin position="44"/>
        <end position="53"/>
    </location>
</feature>
<evidence type="ECO:0000313" key="3">
    <source>
        <dbReference type="Proteomes" id="UP000277580"/>
    </source>
</evidence>
<accession>A0A3N4KA87</accession>
<name>A0A3N4KA87_9PEZI</name>
<keyword evidence="3" id="KW-1185">Reference proteome</keyword>
<proteinExistence type="predicted"/>
<feature type="region of interest" description="Disordered" evidence="1">
    <location>
        <begin position="25"/>
        <end position="55"/>
    </location>
</feature>
<evidence type="ECO:0000256" key="1">
    <source>
        <dbReference type="SAM" id="MobiDB-lite"/>
    </source>
</evidence>
<gene>
    <name evidence="2" type="ORF">P167DRAFT_549801</name>
</gene>
<organism evidence="2 3">
    <name type="scientific">Morchella conica CCBAS932</name>
    <dbReference type="NCBI Taxonomy" id="1392247"/>
    <lineage>
        <taxon>Eukaryota</taxon>
        <taxon>Fungi</taxon>
        <taxon>Dikarya</taxon>
        <taxon>Ascomycota</taxon>
        <taxon>Pezizomycotina</taxon>
        <taxon>Pezizomycetes</taxon>
        <taxon>Pezizales</taxon>
        <taxon>Morchellaceae</taxon>
        <taxon>Morchella</taxon>
    </lineage>
</organism>
<dbReference type="EMBL" id="ML119184">
    <property type="protein sequence ID" value="RPB07416.1"/>
    <property type="molecule type" value="Genomic_DNA"/>
</dbReference>
<protein>
    <submittedName>
        <fullName evidence="2">Uncharacterized protein</fullName>
    </submittedName>
</protein>